<dbReference type="InterPro" id="IPR029063">
    <property type="entry name" value="SAM-dependent_MTases_sf"/>
</dbReference>
<evidence type="ECO:0000256" key="1">
    <source>
        <dbReference type="ARBA" id="ARBA00022603"/>
    </source>
</evidence>
<dbReference type="AlphaFoldDB" id="A0A1D2YVU0"/>
<dbReference type="NCBIfam" id="TIGR03534">
    <property type="entry name" value="RF_mod_PrmC"/>
    <property type="match status" value="1"/>
</dbReference>
<dbReference type="Gene3D" id="3.40.50.150">
    <property type="entry name" value="Vaccinia Virus protein VP39"/>
    <property type="match status" value="1"/>
</dbReference>
<evidence type="ECO:0000259" key="7">
    <source>
        <dbReference type="Pfam" id="PF17827"/>
    </source>
</evidence>
<sequence length="285" mass="32613">MRMTIKEAYSWASSFLEKNKIDNPSLEAEVMIRTLHNWDRSQFFLNLEIILSINKYQQLKEWLYRRIQHEPLQYIIGTQDFYGRTFRVTPNVLIPRPETELLIETVIKEANKLWGEKPITAVDIGTGSGAIAITLALEKEEWEVHTVDISKEAIKVASDNAAKLHANITFHHGDLLLPLIKKQIQVDLIISNPPYIPSQDILDLMPEVRDFEPTLALDGGIDGLNFYRQILKQSSSILKLPGIIAFEIGVNQSDMIKNLFYQSGAKEVKVLPDFQNIPRIAIGWY</sequence>
<keyword evidence="3 5" id="KW-0949">S-adenosyl-L-methionine</keyword>
<dbReference type="Pfam" id="PF05175">
    <property type="entry name" value="MTS"/>
    <property type="match status" value="1"/>
</dbReference>
<dbReference type="STRING" id="337097.BHF71_01350"/>
<dbReference type="RefSeq" id="WP_069656335.1">
    <property type="nucleotide sequence ID" value="NZ_MIJF01000013.1"/>
</dbReference>
<evidence type="ECO:0000256" key="5">
    <source>
        <dbReference type="HAMAP-Rule" id="MF_02126"/>
    </source>
</evidence>
<dbReference type="Gene3D" id="1.10.8.10">
    <property type="entry name" value="DNA helicase RuvA subunit, C-terminal domain"/>
    <property type="match status" value="1"/>
</dbReference>
<protein>
    <recommendedName>
        <fullName evidence="5">Release factor glutamine methyltransferase</fullName>
        <shortName evidence="5">RF MTase</shortName>
        <ecNumber evidence="5">2.1.1.297</ecNumber>
    </recommendedName>
    <alternativeName>
        <fullName evidence="5">N5-glutamine methyltransferase PrmC</fullName>
    </alternativeName>
    <alternativeName>
        <fullName evidence="5">Protein-(glutamine-N5) MTase PrmC</fullName>
    </alternativeName>
    <alternativeName>
        <fullName evidence="5">Protein-glutamine N-methyltransferase PrmC</fullName>
    </alternativeName>
</protein>
<name>A0A1D2YVU0_9BACI</name>
<comment type="function">
    <text evidence="5">Methylates the class 1 translation termination release factors RF1/PrfA and RF2/PrfB on the glutamine residue of the universally conserved GGQ motif.</text>
</comment>
<reference evidence="8 9" key="1">
    <citation type="submission" date="2016-09" db="EMBL/GenBank/DDBJ databases">
        <title>Draft genome sequence for the type strain of Vulcanibacillus modesticaldus BR, a strictly anaerobic, moderately thermophilic, and nitrate-reducing bacterium from deep sea-hydrothermal vents of the Mid-Atlantic Ridge.</title>
        <authorList>
            <person name="Abin C.A."/>
            <person name="Hollibaugh J.T."/>
        </authorList>
    </citation>
    <scope>NUCLEOTIDE SEQUENCE [LARGE SCALE GENOMIC DNA]</scope>
    <source>
        <strain evidence="8 9">BR</strain>
    </source>
</reference>
<dbReference type="PANTHER" id="PTHR18895">
    <property type="entry name" value="HEMK METHYLTRANSFERASE"/>
    <property type="match status" value="1"/>
</dbReference>
<dbReference type="EMBL" id="MIJF01000013">
    <property type="protein sequence ID" value="OEF99848.1"/>
    <property type="molecule type" value="Genomic_DNA"/>
</dbReference>
<feature type="domain" description="Release factor glutamine methyltransferase N-terminal" evidence="7">
    <location>
        <begin position="7"/>
        <end position="77"/>
    </location>
</feature>
<comment type="caution">
    <text evidence="5">Lacks conserved residue(s) required for the propagation of feature annotation.</text>
</comment>
<feature type="binding site" evidence="5">
    <location>
        <position position="192"/>
    </location>
    <ligand>
        <name>S-adenosyl-L-methionine</name>
        <dbReference type="ChEBI" id="CHEBI:59789"/>
    </ligand>
</feature>
<feature type="domain" description="Methyltransferase small" evidence="6">
    <location>
        <begin position="99"/>
        <end position="196"/>
    </location>
</feature>
<dbReference type="NCBIfam" id="TIGR00536">
    <property type="entry name" value="hemK_fam"/>
    <property type="match status" value="1"/>
</dbReference>
<evidence type="ECO:0000313" key="8">
    <source>
        <dbReference type="EMBL" id="OEF99848.1"/>
    </source>
</evidence>
<evidence type="ECO:0000259" key="6">
    <source>
        <dbReference type="Pfam" id="PF05175"/>
    </source>
</evidence>
<accession>A0A1D2YVU0</accession>
<dbReference type="Pfam" id="PF17827">
    <property type="entry name" value="PrmC_N"/>
    <property type="match status" value="1"/>
</dbReference>
<dbReference type="CDD" id="cd02440">
    <property type="entry name" value="AdoMet_MTases"/>
    <property type="match status" value="1"/>
</dbReference>
<keyword evidence="2 5" id="KW-0808">Transferase</keyword>
<proteinExistence type="inferred from homology"/>
<dbReference type="InterPro" id="IPR002052">
    <property type="entry name" value="DNA_methylase_N6_adenine_CS"/>
</dbReference>
<dbReference type="InterPro" id="IPR050320">
    <property type="entry name" value="N5-glutamine_MTase"/>
</dbReference>
<dbReference type="OrthoDB" id="9800643at2"/>
<comment type="catalytic activity">
    <reaction evidence="4 5">
        <text>L-glutaminyl-[peptide chain release factor] + S-adenosyl-L-methionine = N(5)-methyl-L-glutaminyl-[peptide chain release factor] + S-adenosyl-L-homocysteine + H(+)</text>
        <dbReference type="Rhea" id="RHEA:42896"/>
        <dbReference type="Rhea" id="RHEA-COMP:10271"/>
        <dbReference type="Rhea" id="RHEA-COMP:10272"/>
        <dbReference type="ChEBI" id="CHEBI:15378"/>
        <dbReference type="ChEBI" id="CHEBI:30011"/>
        <dbReference type="ChEBI" id="CHEBI:57856"/>
        <dbReference type="ChEBI" id="CHEBI:59789"/>
        <dbReference type="ChEBI" id="CHEBI:61891"/>
        <dbReference type="EC" id="2.1.1.297"/>
    </reaction>
</comment>
<evidence type="ECO:0000256" key="2">
    <source>
        <dbReference type="ARBA" id="ARBA00022679"/>
    </source>
</evidence>
<comment type="caution">
    <text evidence="8">The sequence shown here is derived from an EMBL/GenBank/DDBJ whole genome shotgun (WGS) entry which is preliminary data.</text>
</comment>
<keyword evidence="1 5" id="KW-0489">Methyltransferase</keyword>
<dbReference type="SUPFAM" id="SSF53335">
    <property type="entry name" value="S-adenosyl-L-methionine-dependent methyltransferases"/>
    <property type="match status" value="1"/>
</dbReference>
<dbReference type="EC" id="2.1.1.297" evidence="5"/>
<evidence type="ECO:0000256" key="3">
    <source>
        <dbReference type="ARBA" id="ARBA00022691"/>
    </source>
</evidence>
<dbReference type="InterPro" id="IPR040758">
    <property type="entry name" value="PrmC_N"/>
</dbReference>
<feature type="binding site" evidence="5">
    <location>
        <begin position="192"/>
        <end position="195"/>
    </location>
    <ligand>
        <name>substrate</name>
    </ligand>
</feature>
<evidence type="ECO:0000256" key="4">
    <source>
        <dbReference type="ARBA" id="ARBA00048391"/>
    </source>
</evidence>
<dbReference type="InterPro" id="IPR019874">
    <property type="entry name" value="RF_methyltr_PrmC"/>
</dbReference>
<dbReference type="GO" id="GO:0003676">
    <property type="term" value="F:nucleic acid binding"/>
    <property type="evidence" value="ECO:0007669"/>
    <property type="project" value="InterPro"/>
</dbReference>
<feature type="binding site" evidence="5">
    <location>
        <position position="148"/>
    </location>
    <ligand>
        <name>S-adenosyl-L-methionine</name>
        <dbReference type="ChEBI" id="CHEBI:59789"/>
    </ligand>
</feature>
<dbReference type="PANTHER" id="PTHR18895:SF74">
    <property type="entry name" value="MTRF1L RELEASE FACTOR GLUTAMINE METHYLTRANSFERASE"/>
    <property type="match status" value="1"/>
</dbReference>
<dbReference type="GO" id="GO:0032259">
    <property type="term" value="P:methylation"/>
    <property type="evidence" value="ECO:0007669"/>
    <property type="project" value="UniProtKB-KW"/>
</dbReference>
<dbReference type="GO" id="GO:0102559">
    <property type="term" value="F:peptide chain release factor N(5)-glutamine methyltransferase activity"/>
    <property type="evidence" value="ECO:0007669"/>
    <property type="project" value="UniProtKB-EC"/>
</dbReference>
<evidence type="ECO:0000313" key="9">
    <source>
        <dbReference type="Proteomes" id="UP000243739"/>
    </source>
</evidence>
<keyword evidence="9" id="KW-1185">Reference proteome</keyword>
<organism evidence="8 9">
    <name type="scientific">Vulcanibacillus modesticaldus</name>
    <dbReference type="NCBI Taxonomy" id="337097"/>
    <lineage>
        <taxon>Bacteria</taxon>
        <taxon>Bacillati</taxon>
        <taxon>Bacillota</taxon>
        <taxon>Bacilli</taxon>
        <taxon>Bacillales</taxon>
        <taxon>Bacillaceae</taxon>
        <taxon>Vulcanibacillus</taxon>
    </lineage>
</organism>
<dbReference type="InterPro" id="IPR007848">
    <property type="entry name" value="Small_mtfrase_dom"/>
</dbReference>
<comment type="similarity">
    <text evidence="5">Belongs to the protein N5-glutamine methyltransferase family. PrmC subfamily.</text>
</comment>
<gene>
    <name evidence="5" type="primary">prmC</name>
    <name evidence="8" type="ORF">BHF71_01350</name>
</gene>
<dbReference type="HAMAP" id="MF_02126">
    <property type="entry name" value="RF_methyltr_PrmC"/>
    <property type="match status" value="1"/>
</dbReference>
<dbReference type="PROSITE" id="PS00092">
    <property type="entry name" value="N6_MTASE"/>
    <property type="match status" value="1"/>
</dbReference>
<feature type="binding site" evidence="5">
    <location>
        <begin position="125"/>
        <end position="129"/>
    </location>
    <ligand>
        <name>S-adenosyl-L-methionine</name>
        <dbReference type="ChEBI" id="CHEBI:59789"/>
    </ligand>
</feature>
<dbReference type="InterPro" id="IPR004556">
    <property type="entry name" value="HemK-like"/>
</dbReference>
<dbReference type="Proteomes" id="UP000243739">
    <property type="component" value="Unassembled WGS sequence"/>
</dbReference>